<name>A0A1X2GLK8_9FUNG</name>
<feature type="binding site" evidence="4">
    <location>
        <position position="264"/>
    </location>
    <ligand>
        <name>Zn(2+)</name>
        <dbReference type="ChEBI" id="CHEBI:29105"/>
    </ligand>
</feature>
<dbReference type="InterPro" id="IPR006823">
    <property type="entry name" value="Ceramidase_alk"/>
</dbReference>
<proteinExistence type="inferred from homology"/>
<dbReference type="GO" id="GO:0046514">
    <property type="term" value="P:ceramide catabolic process"/>
    <property type="evidence" value="ECO:0007669"/>
    <property type="project" value="InterPro"/>
</dbReference>
<evidence type="ECO:0000256" key="5">
    <source>
        <dbReference type="RuleBase" id="RU366019"/>
    </source>
</evidence>
<accession>A0A1X2GLK8</accession>
<dbReference type="Gene3D" id="2.60.40.2300">
    <property type="entry name" value="Neutral/alkaline non-lysosomal ceramidase, C-terminal domain"/>
    <property type="match status" value="1"/>
</dbReference>
<dbReference type="PANTHER" id="PTHR12670:SF1">
    <property type="entry name" value="NEUTRAL CERAMIDASE"/>
    <property type="match status" value="1"/>
</dbReference>
<dbReference type="InterPro" id="IPR031329">
    <property type="entry name" value="NEUT/ALK_ceramidase_N"/>
</dbReference>
<evidence type="ECO:0000313" key="9">
    <source>
        <dbReference type="EMBL" id="ORX56424.1"/>
    </source>
</evidence>
<dbReference type="Pfam" id="PF17048">
    <property type="entry name" value="Ceramidse_alk_C"/>
    <property type="match status" value="1"/>
</dbReference>
<evidence type="ECO:0000256" key="4">
    <source>
        <dbReference type="PIRSR" id="PIRSR606823-2"/>
    </source>
</evidence>
<feature type="signal peptide" evidence="6">
    <location>
        <begin position="1"/>
        <end position="19"/>
    </location>
</feature>
<feature type="active site" description="Nucleophile" evidence="3">
    <location>
        <position position="314"/>
    </location>
</feature>
<comment type="catalytic activity">
    <reaction evidence="5">
        <text>an N-acylsphing-4-enine + H2O = sphing-4-enine + a fatty acid</text>
        <dbReference type="Rhea" id="RHEA:20856"/>
        <dbReference type="ChEBI" id="CHEBI:15377"/>
        <dbReference type="ChEBI" id="CHEBI:28868"/>
        <dbReference type="ChEBI" id="CHEBI:52639"/>
        <dbReference type="ChEBI" id="CHEBI:57756"/>
        <dbReference type="EC" id="3.5.1.23"/>
    </reaction>
</comment>
<feature type="binding site" evidence="4">
    <location>
        <position position="542"/>
    </location>
    <ligand>
        <name>Zn(2+)</name>
        <dbReference type="ChEBI" id="CHEBI:29105"/>
    </ligand>
</feature>
<evidence type="ECO:0000259" key="7">
    <source>
        <dbReference type="Pfam" id="PF04734"/>
    </source>
</evidence>
<organism evidence="9 10">
    <name type="scientific">Hesseltinella vesiculosa</name>
    <dbReference type="NCBI Taxonomy" id="101127"/>
    <lineage>
        <taxon>Eukaryota</taxon>
        <taxon>Fungi</taxon>
        <taxon>Fungi incertae sedis</taxon>
        <taxon>Mucoromycota</taxon>
        <taxon>Mucoromycotina</taxon>
        <taxon>Mucoromycetes</taxon>
        <taxon>Mucorales</taxon>
        <taxon>Cunninghamellaceae</taxon>
        <taxon>Hesseltinella</taxon>
    </lineage>
</organism>
<comment type="caution">
    <text evidence="9">The sequence shown here is derived from an EMBL/GenBank/DDBJ whole genome shotgun (WGS) entry which is preliminary data.</text>
</comment>
<dbReference type="GO" id="GO:0046872">
    <property type="term" value="F:metal ion binding"/>
    <property type="evidence" value="ECO:0007669"/>
    <property type="project" value="UniProtKB-KW"/>
</dbReference>
<feature type="chain" id="PRO_5012823730" description="Neutral ceramidase" evidence="6">
    <location>
        <begin position="20"/>
        <end position="751"/>
    </location>
</feature>
<dbReference type="GO" id="GO:0046512">
    <property type="term" value="P:sphingosine biosynthetic process"/>
    <property type="evidence" value="ECO:0007669"/>
    <property type="project" value="TreeGrafter"/>
</dbReference>
<keyword evidence="2 5" id="KW-0378">Hydrolase</keyword>
<feature type="domain" description="Neutral/alkaline non-lysosomal ceramidase N-terminal" evidence="7">
    <location>
        <begin position="110"/>
        <end position="570"/>
    </location>
</feature>
<dbReference type="GO" id="GO:0005576">
    <property type="term" value="C:extracellular region"/>
    <property type="evidence" value="ECO:0007669"/>
    <property type="project" value="TreeGrafter"/>
</dbReference>
<gene>
    <name evidence="9" type="ORF">DM01DRAFT_1303970</name>
</gene>
<evidence type="ECO:0000256" key="3">
    <source>
        <dbReference type="PIRSR" id="PIRSR606823-1"/>
    </source>
</evidence>
<keyword evidence="5" id="KW-0443">Lipid metabolism</keyword>
<dbReference type="EMBL" id="MCGT01000010">
    <property type="protein sequence ID" value="ORX56424.1"/>
    <property type="molecule type" value="Genomic_DNA"/>
</dbReference>
<comment type="cofactor">
    <cofactor evidence="4">
        <name>Zn(2+)</name>
        <dbReference type="ChEBI" id="CHEBI:29105"/>
    </cofactor>
    <text evidence="4">Binds 1 zinc ion per subunit.</text>
</comment>
<evidence type="ECO:0000259" key="8">
    <source>
        <dbReference type="Pfam" id="PF17048"/>
    </source>
</evidence>
<dbReference type="OrthoDB" id="191371at2759"/>
<dbReference type="GO" id="GO:0016020">
    <property type="term" value="C:membrane"/>
    <property type="evidence" value="ECO:0007669"/>
    <property type="project" value="GOC"/>
</dbReference>
<keyword evidence="4" id="KW-0479">Metal-binding</keyword>
<reference evidence="9 10" key="1">
    <citation type="submission" date="2016-07" db="EMBL/GenBank/DDBJ databases">
        <title>Pervasive Adenine N6-methylation of Active Genes in Fungi.</title>
        <authorList>
            <consortium name="DOE Joint Genome Institute"/>
            <person name="Mondo S.J."/>
            <person name="Dannebaum R.O."/>
            <person name="Kuo R.C."/>
            <person name="Labutti K."/>
            <person name="Haridas S."/>
            <person name="Kuo A."/>
            <person name="Salamov A."/>
            <person name="Ahrendt S.R."/>
            <person name="Lipzen A."/>
            <person name="Sullivan W."/>
            <person name="Andreopoulos W.B."/>
            <person name="Clum A."/>
            <person name="Lindquist E."/>
            <person name="Daum C."/>
            <person name="Ramamoorthy G.K."/>
            <person name="Gryganskyi A."/>
            <person name="Culley D."/>
            <person name="Magnuson J.K."/>
            <person name="James T.Y."/>
            <person name="O'Malley M.A."/>
            <person name="Stajich J.E."/>
            <person name="Spatafora J.W."/>
            <person name="Visel A."/>
            <person name="Grigoriev I.V."/>
        </authorList>
    </citation>
    <scope>NUCLEOTIDE SEQUENCE [LARGE SCALE GENOMIC DNA]</scope>
    <source>
        <strain evidence="9 10">NRRL 3301</strain>
    </source>
</reference>
<evidence type="ECO:0000256" key="6">
    <source>
        <dbReference type="SAM" id="SignalP"/>
    </source>
</evidence>
<dbReference type="GO" id="GO:0017040">
    <property type="term" value="F:N-acylsphingosine amidohydrolase activity"/>
    <property type="evidence" value="ECO:0007669"/>
    <property type="project" value="UniProtKB-UniRule"/>
</dbReference>
<sequence length="751" mass="83759">MFLLKVVIASLFFRGWVSCYSIGVGKADITGPVAEIHLFGYAEWAQLGQGILQRTFARAFIISEQPDDRYRSLSMNQFHDTQQPFGPLPQAHNQPSTGAITPRQNQTNFPLKRTVFVNLDLQSVGHALKDRVIQRLQALYGPDLYTHANVMISSTHTHSAIGGYLEHTLYEIPVKGWLEESVQPIVSGIVKAIGHAHDHLQPGELVHHAGELLDTNINRSPAAYLLNPQSEREQYPYDVDKTMSLLGFHTEKEDLGLISWFAVHGVSVNKTNTLVNGDNKGYAAYQVERFARSHNLSQENFVAAFAQANEGDVSPHTLGSFCTGTDQPCDGTRETKCPWFSTCQGRGPAWTVSDLESNRMIGGQQAFKAIDLYHDAKKNNQSVSGSIDYRQVYWNLPGTKLPQPDGSIHELCLPAMGLGFIAGTTDAEPGIGVYQNTTSMPWYFKAIRWFIKTPSQEQEACHAPKPILFDTGEMDFPHAWQPHGLDIQLLKVGDIYIAGVPAEFTTMSGRRLRKSIKDTLVANGANVTAVILSGPANGYSSYVATYEEYQMQRFEAAATAYGPHTLEGYITVFSALAKAIATGQSTEDLIKTSNLPLSLDMNYPQGASFDFTPRRRADLPNLLRGFGELIQDVAPLYTPQETTTVKASFVAGNPRHNPMLDDTFLTVEQRVEGGQWVTVRTDHDYDTRFRWRSTSRLFGQSMAVIEWEINNQTLPGIYRIGYFGHHKESITRRIIPHYGYSSMFVIDPRLN</sequence>
<dbReference type="InterPro" id="IPR031331">
    <property type="entry name" value="NEUT/ALK_ceramidase_C"/>
</dbReference>
<dbReference type="Proteomes" id="UP000242146">
    <property type="component" value="Unassembled WGS sequence"/>
</dbReference>
<feature type="binding site" evidence="4">
    <location>
        <position position="156"/>
    </location>
    <ligand>
        <name>Zn(2+)</name>
        <dbReference type="ChEBI" id="CHEBI:29105"/>
    </ligand>
</feature>
<dbReference type="EC" id="3.5.1.23" evidence="5"/>
<keyword evidence="4" id="KW-0862">Zinc</keyword>
<comment type="similarity">
    <text evidence="1 5">Belongs to the neutral ceramidase family.</text>
</comment>
<dbReference type="GO" id="GO:0042759">
    <property type="term" value="P:long-chain fatty acid biosynthetic process"/>
    <property type="evidence" value="ECO:0007669"/>
    <property type="project" value="TreeGrafter"/>
</dbReference>
<dbReference type="PANTHER" id="PTHR12670">
    <property type="entry name" value="CERAMIDASE"/>
    <property type="match status" value="1"/>
</dbReference>
<keyword evidence="10" id="KW-1185">Reference proteome</keyword>
<keyword evidence="6" id="KW-0732">Signal</keyword>
<dbReference type="Pfam" id="PF04734">
    <property type="entry name" value="Ceramidase_alk"/>
    <property type="match status" value="2"/>
</dbReference>
<evidence type="ECO:0000256" key="2">
    <source>
        <dbReference type="ARBA" id="ARBA00022801"/>
    </source>
</evidence>
<dbReference type="AlphaFoldDB" id="A0A1X2GLK8"/>
<feature type="domain" description="Neutral/alkaline non-lysosomal ceramidase N-terminal" evidence="7">
    <location>
        <begin position="20"/>
        <end position="70"/>
    </location>
</feature>
<keyword evidence="5" id="KW-0746">Sphingolipid metabolism</keyword>
<feature type="binding site" evidence="4">
    <location>
        <position position="503"/>
    </location>
    <ligand>
        <name>Zn(2+)</name>
        <dbReference type="ChEBI" id="CHEBI:29105"/>
    </ligand>
</feature>
<evidence type="ECO:0000313" key="10">
    <source>
        <dbReference type="Proteomes" id="UP000242146"/>
    </source>
</evidence>
<protein>
    <recommendedName>
        <fullName evidence="5">Neutral ceramidase</fullName>
        <ecNumber evidence="5">3.5.1.23</ecNumber>
    </recommendedName>
</protein>
<dbReference type="InterPro" id="IPR038445">
    <property type="entry name" value="NCDase_C_sf"/>
</dbReference>
<dbReference type="STRING" id="101127.A0A1X2GLK8"/>
<evidence type="ECO:0000256" key="1">
    <source>
        <dbReference type="ARBA" id="ARBA00009835"/>
    </source>
</evidence>
<feature type="domain" description="Neutral/alkaline non-lysosomal ceramidase C-terminal" evidence="8">
    <location>
        <begin position="605"/>
        <end position="746"/>
    </location>
</feature>